<dbReference type="Pfam" id="PF00069">
    <property type="entry name" value="Pkinase"/>
    <property type="match status" value="1"/>
</dbReference>
<dbReference type="SMART" id="SM00220">
    <property type="entry name" value="S_TKc"/>
    <property type="match status" value="1"/>
</dbReference>
<keyword evidence="4" id="KW-0723">Serine/threonine-protein kinase</keyword>
<feature type="chain" id="PRO_5020366147" evidence="5">
    <location>
        <begin position="17"/>
        <end position="435"/>
    </location>
</feature>
<dbReference type="AlphaFoldDB" id="A0A4Q9LCH0"/>
<evidence type="ECO:0000256" key="4">
    <source>
        <dbReference type="RuleBase" id="RU000304"/>
    </source>
</evidence>
<dbReference type="GO" id="GO:0004674">
    <property type="term" value="F:protein serine/threonine kinase activity"/>
    <property type="evidence" value="ECO:0007669"/>
    <property type="project" value="UniProtKB-KW"/>
</dbReference>
<comment type="similarity">
    <text evidence="4">Belongs to the protein kinase superfamily.</text>
</comment>
<evidence type="ECO:0000313" key="8">
    <source>
        <dbReference type="Proteomes" id="UP000292362"/>
    </source>
</evidence>
<dbReference type="CDD" id="cd00180">
    <property type="entry name" value="PKc"/>
    <property type="match status" value="1"/>
</dbReference>
<dbReference type="GO" id="GO:0005524">
    <property type="term" value="F:ATP binding"/>
    <property type="evidence" value="ECO:0007669"/>
    <property type="project" value="UniProtKB-UniRule"/>
</dbReference>
<dbReference type="GO" id="GO:0043408">
    <property type="term" value="P:regulation of MAPK cascade"/>
    <property type="evidence" value="ECO:0007669"/>
    <property type="project" value="TreeGrafter"/>
</dbReference>
<dbReference type="InterPro" id="IPR011009">
    <property type="entry name" value="Kinase-like_dom_sf"/>
</dbReference>
<dbReference type="GO" id="GO:0035556">
    <property type="term" value="P:intracellular signal transduction"/>
    <property type="evidence" value="ECO:0007669"/>
    <property type="project" value="TreeGrafter"/>
</dbReference>
<dbReference type="PANTHER" id="PTHR48015">
    <property type="entry name" value="SERINE/THREONINE-PROTEIN KINASE TAO"/>
    <property type="match status" value="1"/>
</dbReference>
<dbReference type="InterPro" id="IPR050285">
    <property type="entry name" value="STE20_Ser/Thr_kinase"/>
</dbReference>
<evidence type="ECO:0000256" key="2">
    <source>
        <dbReference type="ARBA" id="ARBA00022840"/>
    </source>
</evidence>
<dbReference type="PANTHER" id="PTHR48015:SF16">
    <property type="entry name" value="SERINE_THREONINE-PROTEIN KINASE SULU"/>
    <property type="match status" value="1"/>
</dbReference>
<keyword evidence="5" id="KW-0732">Signal</keyword>
<keyword evidence="1 3" id="KW-0547">Nucleotide-binding</keyword>
<dbReference type="InterPro" id="IPR008271">
    <property type="entry name" value="Ser/Thr_kinase_AS"/>
</dbReference>
<feature type="binding site" evidence="3">
    <location>
        <position position="74"/>
    </location>
    <ligand>
        <name>ATP</name>
        <dbReference type="ChEBI" id="CHEBI:30616"/>
    </ligand>
</feature>
<reference evidence="7 8" key="1">
    <citation type="submission" date="2017-12" db="EMBL/GenBank/DDBJ databases">
        <authorList>
            <person name="Pombert J.-F."/>
            <person name="Haag K.L."/>
            <person name="Ebert D."/>
        </authorList>
    </citation>
    <scope>NUCLEOTIDE SEQUENCE [LARGE SCALE GENOMIC DNA]</scope>
    <source>
        <strain evidence="7">FI-OER-3-3</strain>
    </source>
</reference>
<organism evidence="7 8">
    <name type="scientific">Hamiltosporidium tvaerminnensis</name>
    <dbReference type="NCBI Taxonomy" id="1176355"/>
    <lineage>
        <taxon>Eukaryota</taxon>
        <taxon>Fungi</taxon>
        <taxon>Fungi incertae sedis</taxon>
        <taxon>Microsporidia</taxon>
        <taxon>Dubosqiidae</taxon>
        <taxon>Hamiltosporidium</taxon>
    </lineage>
</organism>
<protein>
    <submittedName>
        <fullName evidence="7">Protein kinase</fullName>
    </submittedName>
</protein>
<feature type="domain" description="Protein kinase" evidence="6">
    <location>
        <begin position="45"/>
        <end position="350"/>
    </location>
</feature>
<dbReference type="PROSITE" id="PS00108">
    <property type="entry name" value="PROTEIN_KINASE_ST"/>
    <property type="match status" value="1"/>
</dbReference>
<keyword evidence="7" id="KW-0418">Kinase</keyword>
<dbReference type="InterPro" id="IPR017441">
    <property type="entry name" value="Protein_kinase_ATP_BS"/>
</dbReference>
<gene>
    <name evidence="7" type="ORF">CWI37_0052p0010</name>
</gene>
<evidence type="ECO:0000313" key="7">
    <source>
        <dbReference type="EMBL" id="TBU05075.1"/>
    </source>
</evidence>
<sequence length="435" mass="51534">MIWYFCLIEVILSSVSQEIYKNTLYLEANQAVDIDMEGLNMKKTFVAIQKIGKGSYSDVFKCRDLSDGNFYALKFSSIQDSMYLKNEAYFYQQNPSEYIIKYYGFGRTTINNKMYVAIVLELGLFTVHDFIMNKDLSRVQIQIIIKQVLDGLNFLHYNNYVYNDLKLNNLVFTDRVTIKFLDFGLCSYNFGPLKIFSSNISEKEKMKFAYIAPEVRDRSYYNKKADIWSLGALIWSIHTKENFEGSVASLQLDLETKHFLSFLLQENYSIRPTIDLLFFNNYLDEMFTCLDDFSDIGDFDFELENFLKICKKNNVIMFKTEEFSFFVIRLDLNDTYQHTALRKMVLHYTLKNMDFCNIFAPNFNYSKYIGFVIGFNLSQLHCVTQLDFKSLCVLESLMHLVKNIEFIQKEDFDREMIDFEYLKNLLEFLDCRRDY</sequence>
<evidence type="ECO:0000256" key="3">
    <source>
        <dbReference type="PROSITE-ProRule" id="PRU10141"/>
    </source>
</evidence>
<proteinExistence type="inferred from homology"/>
<dbReference type="InterPro" id="IPR000719">
    <property type="entry name" value="Prot_kinase_dom"/>
</dbReference>
<dbReference type="Proteomes" id="UP000292362">
    <property type="component" value="Unassembled WGS sequence"/>
</dbReference>
<dbReference type="PROSITE" id="PS50011">
    <property type="entry name" value="PROTEIN_KINASE_DOM"/>
    <property type="match status" value="1"/>
</dbReference>
<accession>A0A4Q9LCH0</accession>
<dbReference type="EMBL" id="PITJ01000052">
    <property type="protein sequence ID" value="TBU05075.1"/>
    <property type="molecule type" value="Genomic_DNA"/>
</dbReference>
<comment type="caution">
    <text evidence="7">The sequence shown here is derived from an EMBL/GenBank/DDBJ whole genome shotgun (WGS) entry which is preliminary data.</text>
</comment>
<evidence type="ECO:0000256" key="5">
    <source>
        <dbReference type="SAM" id="SignalP"/>
    </source>
</evidence>
<feature type="signal peptide" evidence="5">
    <location>
        <begin position="1"/>
        <end position="16"/>
    </location>
</feature>
<dbReference type="PROSITE" id="PS00107">
    <property type="entry name" value="PROTEIN_KINASE_ATP"/>
    <property type="match status" value="1"/>
</dbReference>
<dbReference type="SUPFAM" id="SSF56112">
    <property type="entry name" value="Protein kinase-like (PK-like)"/>
    <property type="match status" value="1"/>
</dbReference>
<keyword evidence="7" id="KW-0808">Transferase</keyword>
<evidence type="ECO:0000256" key="1">
    <source>
        <dbReference type="ARBA" id="ARBA00022741"/>
    </source>
</evidence>
<evidence type="ECO:0000259" key="6">
    <source>
        <dbReference type="PROSITE" id="PS50011"/>
    </source>
</evidence>
<name>A0A4Q9LCH0_9MICR</name>
<dbReference type="GO" id="GO:0005737">
    <property type="term" value="C:cytoplasm"/>
    <property type="evidence" value="ECO:0007669"/>
    <property type="project" value="TreeGrafter"/>
</dbReference>
<keyword evidence="2 3" id="KW-0067">ATP-binding</keyword>
<dbReference type="VEuPathDB" id="MicrosporidiaDB:CWI37_0052p0010"/>
<dbReference type="Gene3D" id="1.10.510.10">
    <property type="entry name" value="Transferase(Phosphotransferase) domain 1"/>
    <property type="match status" value="1"/>
</dbReference>